<name>A0A1I4L1R8_9HYPH</name>
<accession>A0A1I4L1R8</accession>
<gene>
    <name evidence="2" type="ORF">SAMN04488125_12712</name>
</gene>
<evidence type="ECO:0000256" key="1">
    <source>
        <dbReference type="SAM" id="MobiDB-lite"/>
    </source>
</evidence>
<dbReference type="EMBL" id="FOSV01000027">
    <property type="protein sequence ID" value="SFL84861.1"/>
    <property type="molecule type" value="Genomic_DNA"/>
</dbReference>
<evidence type="ECO:0000313" key="2">
    <source>
        <dbReference type="EMBL" id="SFL84861.1"/>
    </source>
</evidence>
<dbReference type="Proteomes" id="UP000198804">
    <property type="component" value="Unassembled WGS sequence"/>
</dbReference>
<protein>
    <recommendedName>
        <fullName evidence="4">DNA-binding protein</fullName>
    </recommendedName>
</protein>
<dbReference type="SUPFAM" id="SSF101756">
    <property type="entry name" value="Hypothetical protein YgiW"/>
    <property type="match status" value="1"/>
</dbReference>
<dbReference type="RefSeq" id="WP_091951098.1">
    <property type="nucleotide sequence ID" value="NZ_FOSV01000027.1"/>
</dbReference>
<reference evidence="3" key="1">
    <citation type="submission" date="2016-10" db="EMBL/GenBank/DDBJ databases">
        <authorList>
            <person name="Varghese N."/>
            <person name="Submissions S."/>
        </authorList>
    </citation>
    <scope>NUCLEOTIDE SEQUENCE [LARGE SCALE GENOMIC DNA]</scope>
    <source>
        <strain evidence="3">CGMCC 1.6474</strain>
    </source>
</reference>
<organism evidence="2 3">
    <name type="scientific">Methylorubrum salsuginis</name>
    <dbReference type="NCBI Taxonomy" id="414703"/>
    <lineage>
        <taxon>Bacteria</taxon>
        <taxon>Pseudomonadati</taxon>
        <taxon>Pseudomonadota</taxon>
        <taxon>Alphaproteobacteria</taxon>
        <taxon>Hyphomicrobiales</taxon>
        <taxon>Methylobacteriaceae</taxon>
        <taxon>Methylorubrum</taxon>
    </lineage>
</organism>
<dbReference type="InterPro" id="IPR036700">
    <property type="entry name" value="BOBF_sf"/>
</dbReference>
<keyword evidence="3" id="KW-1185">Reference proteome</keyword>
<feature type="region of interest" description="Disordered" evidence="1">
    <location>
        <begin position="1"/>
        <end position="27"/>
    </location>
</feature>
<proteinExistence type="predicted"/>
<dbReference type="OrthoDB" id="7285223at2"/>
<evidence type="ECO:0008006" key="4">
    <source>
        <dbReference type="Google" id="ProtNLM"/>
    </source>
</evidence>
<evidence type="ECO:0000313" key="3">
    <source>
        <dbReference type="Proteomes" id="UP000198804"/>
    </source>
</evidence>
<dbReference type="AlphaFoldDB" id="A0A1I4L1R8"/>
<dbReference type="STRING" id="414703.SAMN04488125_12712"/>
<sequence>MTDQSSNALLDNASSEPAPAEPPRRPGARRGLVVGALALPLALGAAGLSFAQKGEVATTPLEPVAISALAPSGAVAARGEVAEIFGNKFILQDATGRTLVETGRQGEGGDLVRKGETVTVSGRFEKGFLHAAALVRADGTTTRLKPAGGPPPGGIDWMKDKLGLGPEIDLPGLRAKVEAAGYTDIRIARRGPKHLDVAAKGGDGRERMLHVGFDGEIREKRVF</sequence>